<dbReference type="HOGENOM" id="CLU_301456_0_0_0"/>
<name>Q7UML3_RHOBA</name>
<evidence type="ECO:0000313" key="6">
    <source>
        <dbReference type="EMBL" id="CAD75904.1"/>
    </source>
</evidence>
<sequence length="991" mass="109435">MVRSIMQSIECAKLNWQCANSVVRLILVLMFGGLFACAGVADAADVTAKLSSKEAYVGASLTLQIQIQNAEKYELPELPIVEGVEIVREGAPQQSRKVTVVDGRMTQEQSVTFLYRVTPTEAGSFEIPTMNIRADGDVYRTEPMTFVATTSETGDLLFVEIEGEERSVYVGEPIRLTLKIWLRPYRMMDQELTLSDGDMWSMRSSQTEWGEFTKALEEMRGMNQRPGGRSVLREDQNGQSREYYLYEVDAEIYPKKPGKVDAGGVEIIFNYPTEIGPASRRNPLGMGSMFDDDFFRSPFGRPRFAVKKSRPIRAQAEIDSIDVLPIPTEGRPDGYNGAVGEYTIVTQATPQSVEAGDAVKLKIGITGDGPMELVRCPPLSTMPELTADFKVSDQPLPGFVQDNMKVFAPTIRPKHEGVTEIPPIEFHFFNPETESFEVVRSKPIPLQVRASETLQLNSIVSNGDRSVDQDSADGAGQGGQEAKDSWAASLWEIHTSSDALENVPVRKSHSSWWLLTVWPGLVWLGLVVWQSRGRWMTWLPEWKSPAQKAVLAMQQADDEFAIGQAMAMYLHRQFGSDEESSSWLSGVGGVRAAGGYGLAAEVESFLDRCEREETAIASESTTTIKEMRSRGMALIEQLESFRQQQRPSRKFQAKPISALQSQSVARILAWVLAGASFVSAGNALASEAVEGMALDQPSMAVLFQEANQAYERGLQRLEQSESDAAPKKDSAGKGDSGQAAAKEEFSLAATRYQALVDAGVENPQLYANLGNACLQSGQIGRAIVAYERALKWDPENDSIRTRLWLARDQVNESTDLALSWMWQAQRAIAPVLFRYWGSSHLRWSVVGFALVFWAILILLRLRTLAPETRRMARSAASFFAVVALFGGVMWWLAITGISKESTGYIVVDQVTVRTGDAESFSTLVEWSEADGRAVEIAQSRGDWVLIRTPSATGWVPADTIESADATSSFHQLPTSLGRLGMLTGTVLFPFE</sequence>
<dbReference type="AlphaFoldDB" id="Q7UML3"/>
<dbReference type="InterPro" id="IPR013105">
    <property type="entry name" value="TPR_2"/>
</dbReference>
<feature type="compositionally biased region" description="Basic and acidic residues" evidence="4">
    <location>
        <begin position="717"/>
        <end position="732"/>
    </location>
</feature>
<dbReference type="SUPFAM" id="SSF48452">
    <property type="entry name" value="TPR-like"/>
    <property type="match status" value="1"/>
</dbReference>
<evidence type="ECO:0000256" key="2">
    <source>
        <dbReference type="ARBA" id="ARBA00022803"/>
    </source>
</evidence>
<dbReference type="KEGG" id="rba:RB8754"/>
<evidence type="ECO:0000256" key="3">
    <source>
        <dbReference type="PROSITE-ProRule" id="PRU00339"/>
    </source>
</evidence>
<reference evidence="6 7" key="1">
    <citation type="journal article" date="2003" name="Proc. Natl. Acad. Sci. U.S.A.">
        <title>Complete genome sequence of the marine planctomycete Pirellula sp. strain 1.</title>
        <authorList>
            <person name="Gloeckner F.O."/>
            <person name="Kube M."/>
            <person name="Bauer M."/>
            <person name="Teeling H."/>
            <person name="Lombardot T."/>
            <person name="Ludwig W."/>
            <person name="Gade D."/>
            <person name="Beck A."/>
            <person name="Borzym K."/>
            <person name="Heitmann K."/>
            <person name="Rabus R."/>
            <person name="Schlesner H."/>
            <person name="Amann R."/>
            <person name="Reinhardt R."/>
        </authorList>
    </citation>
    <scope>NUCLEOTIDE SEQUENCE [LARGE SCALE GENOMIC DNA]</scope>
    <source>
        <strain evidence="7">DSM 10527 / NCIMB 13988 / SH1</strain>
    </source>
</reference>
<feature type="region of interest" description="Disordered" evidence="4">
    <location>
        <begin position="460"/>
        <end position="481"/>
    </location>
</feature>
<keyword evidence="5" id="KW-0812">Transmembrane</keyword>
<dbReference type="InterPro" id="IPR025738">
    <property type="entry name" value="BatD"/>
</dbReference>
<feature type="region of interest" description="Disordered" evidence="4">
    <location>
        <begin position="717"/>
        <end position="739"/>
    </location>
</feature>
<dbReference type="EnsemblBacteria" id="CAD75904">
    <property type="protein sequence ID" value="CAD75904"/>
    <property type="gene ID" value="RB8754"/>
</dbReference>
<dbReference type="Proteomes" id="UP000001025">
    <property type="component" value="Chromosome"/>
</dbReference>
<evidence type="ECO:0000256" key="4">
    <source>
        <dbReference type="SAM" id="MobiDB-lite"/>
    </source>
</evidence>
<keyword evidence="5" id="KW-0472">Membrane</keyword>
<feature type="transmembrane region" description="Helical" evidence="5">
    <location>
        <begin position="871"/>
        <end position="893"/>
    </location>
</feature>
<dbReference type="Pfam" id="PF13584">
    <property type="entry name" value="BatD"/>
    <property type="match status" value="1"/>
</dbReference>
<dbReference type="SMART" id="SM00028">
    <property type="entry name" value="TPR"/>
    <property type="match status" value="1"/>
</dbReference>
<evidence type="ECO:0000313" key="7">
    <source>
        <dbReference type="Proteomes" id="UP000001025"/>
    </source>
</evidence>
<dbReference type="InterPro" id="IPR011990">
    <property type="entry name" value="TPR-like_helical_dom_sf"/>
</dbReference>
<feature type="transmembrane region" description="Helical" evidence="5">
    <location>
        <begin position="841"/>
        <end position="859"/>
    </location>
</feature>
<dbReference type="InParanoid" id="Q7UML3"/>
<dbReference type="eggNOG" id="COG0457">
    <property type="taxonomic scope" value="Bacteria"/>
</dbReference>
<organism evidence="6 7">
    <name type="scientific">Rhodopirellula baltica (strain DSM 10527 / NCIMB 13988 / SH1)</name>
    <dbReference type="NCBI Taxonomy" id="243090"/>
    <lineage>
        <taxon>Bacteria</taxon>
        <taxon>Pseudomonadati</taxon>
        <taxon>Planctomycetota</taxon>
        <taxon>Planctomycetia</taxon>
        <taxon>Pirellulales</taxon>
        <taxon>Pirellulaceae</taxon>
        <taxon>Rhodopirellula</taxon>
    </lineage>
</organism>
<evidence type="ECO:0000256" key="1">
    <source>
        <dbReference type="ARBA" id="ARBA00022737"/>
    </source>
</evidence>
<keyword evidence="1" id="KW-0677">Repeat</keyword>
<dbReference type="PANTHER" id="PTHR40940:SF2">
    <property type="entry name" value="BATD"/>
    <property type="match status" value="1"/>
</dbReference>
<protein>
    <submittedName>
        <fullName evidence="6">Probable BatD</fullName>
    </submittedName>
</protein>
<keyword evidence="2 3" id="KW-0802">TPR repeat</keyword>
<dbReference type="PROSITE" id="PS50005">
    <property type="entry name" value="TPR"/>
    <property type="match status" value="1"/>
</dbReference>
<evidence type="ECO:0000256" key="5">
    <source>
        <dbReference type="SAM" id="Phobius"/>
    </source>
</evidence>
<keyword evidence="5" id="KW-1133">Transmembrane helix</keyword>
<dbReference type="OrthoDB" id="226310at2"/>
<feature type="repeat" description="TPR" evidence="3">
    <location>
        <begin position="763"/>
        <end position="796"/>
    </location>
</feature>
<dbReference type="InterPro" id="IPR019734">
    <property type="entry name" value="TPR_rpt"/>
</dbReference>
<dbReference type="EMBL" id="BX294148">
    <property type="protein sequence ID" value="CAD75904.1"/>
    <property type="molecule type" value="Genomic_DNA"/>
</dbReference>
<dbReference type="PATRIC" id="fig|243090.15.peg.4201"/>
<proteinExistence type="predicted"/>
<dbReference type="Pfam" id="PF07719">
    <property type="entry name" value="TPR_2"/>
    <property type="match status" value="1"/>
</dbReference>
<accession>Q7UML3</accession>
<dbReference type="STRING" id="243090.RB8754"/>
<dbReference type="Gene3D" id="1.25.40.10">
    <property type="entry name" value="Tetratricopeptide repeat domain"/>
    <property type="match status" value="1"/>
</dbReference>
<dbReference type="PANTHER" id="PTHR40940">
    <property type="entry name" value="PROTEIN BATD-RELATED"/>
    <property type="match status" value="1"/>
</dbReference>
<gene>
    <name evidence="6" type="primary">batD</name>
    <name evidence="6" type="ordered locus">RB8754</name>
</gene>
<keyword evidence="7" id="KW-1185">Reference proteome</keyword>